<dbReference type="InterPro" id="IPR032812">
    <property type="entry name" value="SbsA_Ig"/>
</dbReference>
<comment type="subcellular location">
    <subcellularLocation>
        <location evidence="1">Membrane</location>
        <topology evidence="1">Multi-pass membrane protein</topology>
    </subcellularLocation>
</comment>
<feature type="domain" description="PKD" evidence="7">
    <location>
        <begin position="31"/>
        <end position="102"/>
    </location>
</feature>
<dbReference type="GO" id="GO:0006816">
    <property type="term" value="P:calcium ion transport"/>
    <property type="evidence" value="ECO:0007669"/>
    <property type="project" value="TreeGrafter"/>
</dbReference>
<keyword evidence="3" id="KW-0732">Signal</keyword>
<dbReference type="PANTHER" id="PTHR46730:SF4">
    <property type="entry name" value="POLYCYSTIC KIDNEY DISEASE PROTEIN 1-LIKE 1"/>
    <property type="match status" value="1"/>
</dbReference>
<dbReference type="eggNOG" id="arCOG02510">
    <property type="taxonomic scope" value="Archaea"/>
</dbReference>
<dbReference type="GO" id="GO:0005886">
    <property type="term" value="C:plasma membrane"/>
    <property type="evidence" value="ECO:0007669"/>
    <property type="project" value="TreeGrafter"/>
</dbReference>
<dbReference type="Pfam" id="PF13205">
    <property type="entry name" value="Big_5"/>
    <property type="match status" value="1"/>
</dbReference>
<dbReference type="eggNOG" id="arCOG09475">
    <property type="taxonomic scope" value="Archaea"/>
</dbReference>
<dbReference type="InterPro" id="IPR059177">
    <property type="entry name" value="GH29D-like_dom"/>
</dbReference>
<feature type="domain" description="PKD" evidence="7">
    <location>
        <begin position="353"/>
        <end position="429"/>
    </location>
</feature>
<dbReference type="STRING" id="877455.Metbo_2474"/>
<dbReference type="InterPro" id="IPR013783">
    <property type="entry name" value="Ig-like_fold"/>
</dbReference>
<proteinExistence type="predicted"/>
<dbReference type="Gene3D" id="2.60.40.10">
    <property type="entry name" value="Immunoglobulins"/>
    <property type="match status" value="2"/>
</dbReference>
<dbReference type="PANTHER" id="PTHR46730">
    <property type="entry name" value="POLYCYSTIN-1"/>
    <property type="match status" value="1"/>
</dbReference>
<dbReference type="InterPro" id="IPR035986">
    <property type="entry name" value="PKD_dom_sf"/>
</dbReference>
<evidence type="ECO:0000256" key="2">
    <source>
        <dbReference type="ARBA" id="ARBA00022692"/>
    </source>
</evidence>
<dbReference type="Pfam" id="PF18911">
    <property type="entry name" value="PKD_4"/>
    <property type="match status" value="2"/>
</dbReference>
<dbReference type="InterPro" id="IPR022409">
    <property type="entry name" value="PKD/Chitinase_dom"/>
</dbReference>
<reference evidence="8 9" key="2">
    <citation type="journal article" date="2014" name="Int. J. Syst. Evol. Microbiol.">
        <title>Methanobacterium paludis sp. nov. and a novel strain of Methanobacterium lacus isolated from northern peatlands.</title>
        <authorList>
            <person name="Cadillo-Quiroz H."/>
            <person name="Brauer S.L."/>
            <person name="Goodson N."/>
            <person name="Yavitt J.B."/>
            <person name="Zinder S.H."/>
        </authorList>
    </citation>
    <scope>NUCLEOTIDE SEQUENCE [LARGE SCALE GENOMIC DNA]</scope>
    <source>
        <strain evidence="8 9">AL-21</strain>
    </source>
</reference>
<dbReference type="GeneID" id="68611116"/>
<evidence type="ECO:0000313" key="9">
    <source>
        <dbReference type="Proteomes" id="UP000007490"/>
    </source>
</evidence>
<dbReference type="Proteomes" id="UP000007490">
    <property type="component" value="Chromosome"/>
</dbReference>
<dbReference type="KEGG" id="mel:Metbo_2474"/>
<dbReference type="GO" id="GO:0005261">
    <property type="term" value="F:monoatomic cation channel activity"/>
    <property type="evidence" value="ECO:0007669"/>
    <property type="project" value="TreeGrafter"/>
</dbReference>
<dbReference type="EMBL" id="CP002551">
    <property type="protein sequence ID" value="ADZ10687.1"/>
    <property type="molecule type" value="Genomic_DNA"/>
</dbReference>
<evidence type="ECO:0000256" key="3">
    <source>
        <dbReference type="ARBA" id="ARBA00022729"/>
    </source>
</evidence>
<evidence type="ECO:0000256" key="5">
    <source>
        <dbReference type="ARBA" id="ARBA00022989"/>
    </source>
</evidence>
<evidence type="ECO:0000256" key="4">
    <source>
        <dbReference type="ARBA" id="ARBA00022737"/>
    </source>
</evidence>
<evidence type="ECO:0000259" key="7">
    <source>
        <dbReference type="PROSITE" id="PS50093"/>
    </source>
</evidence>
<dbReference type="SMART" id="SM00089">
    <property type="entry name" value="PKD"/>
    <property type="match status" value="2"/>
</dbReference>
<name>F0T753_METLA</name>
<dbReference type="RefSeq" id="WP_013646038.1">
    <property type="nucleotide sequence ID" value="NC_015216.1"/>
</dbReference>
<sequence>MGDIKKKILILTLACLTVLMFSAEVSAADPPVANFTTNTTSTSAQSNIQFNDTSTGNPTSWKWNFGDGKTSTLKNPVHNYTKTGNFSVTLNVTNTAGTSNLTLFNYISIFSSPISSYNNVNITTANNGTVYMQDLGSGGGLNAIHIASSTILGPNYGQYTVTSNQSGVLYVTDTGGRGYQDNIVLMIAVNGTIPDNFALKIRASGYTWTPAGFNTAPSLANITYQAYAINQTFYKNDFIYGPQNWKMAGGNTAYPIYLNEDMNDPSNRFSLLFIDLHAGPLGSNYPTGNGALTDYGAVKINYIFQNLESIAAFNAYAWNANTTHGAGMGWTNSILPGQTGGPSGYEVIGSKKPTAMFSSDVKSGVVPLTVHFTDESTQTPTSWFWDFGDGTSSTEQNPTHIYNHSGNYVVTLTIHNAYDTDTTTGNIAVGNIDVSASLPNGSYNTTQYVNLTAEDNLYPNPTIYYTTDGTDPTTSGQIYTGQIVLSDEGKVVLKFFAVDSGANVSNIVTMNYTIDKTAPTANTKPSGSTYNTKQNVSINASDNFDPNPVIYYTLDGTDPTNSTTRVRYTGPITITSTTRLRYVAVDDANNWSRVYDESYVMNYTKAPVPSANVPSGSYTSDQVVTLSATDQIDPKPKIYYTLDGSKPTNKSTLYTWPISINTIGTTVLKFIAVNNAGLASNVITCTYTLNKQGAGGTWNSTTIANNGMYNSIAIDKSGNPHVVYYQLASPTDKYPELIYAYKDSKGWHKELVDKSNAGSGFYVSMALDSSNNPSMVYGEVFGVNSTDKLKYAYRNSTGWHITILTQNSYISYINMVLYNNQPRISFYNDSANNGQGELQYMYKNGTKWYIENVTTKPSGGRWNSLALDKNGNPRISYYDIYGGPVQGSLRYAERTSTGNWLITTVDGNMVDPVNVGIWNSIAIDSNGNPHISYNSNLGGGGGSLKYTYYNGTSWVVTTISNLKSSCSKLILTKSNSPLIVYEDVTTGNFKYAYLEGKKWIINNIDTVDGVGQWISLTLNAKGIPYVCYSTANSKIKYTYLIPFTVNATAGGTFNTTKSVVIKSTPGTTVYYTKDGSDPRTSKTKIKYTNPISISTTTSLKFAAVDSALNWSSITTSTYVINLPPTAAAGTKGGYYNTTKLIKLTMNQPGNIYYTINGITPTATSNKYTGYITITKTTTLKFIAINQSGQKSIIYNETYKIDKIAPGIIYTSPRNGATNIPRKGTVSIKFSENIVPTLNWSRIYVKNLKTGKLDTITKTVTNNTLNLKTSSSRTGNNWYIVYIPSSSVKDAAGNKLSKAYTFKFRTGSQ</sequence>
<dbReference type="FunFam" id="2.60.40.10:FF:000270">
    <property type="entry name" value="Cell surface protein"/>
    <property type="match status" value="2"/>
</dbReference>
<keyword evidence="5" id="KW-1133">Transmembrane helix</keyword>
<evidence type="ECO:0000313" key="8">
    <source>
        <dbReference type="EMBL" id="ADZ10687.1"/>
    </source>
</evidence>
<dbReference type="HOGENOM" id="CLU_260893_0_0_2"/>
<keyword evidence="4" id="KW-0677">Repeat</keyword>
<organism evidence="8 9">
    <name type="scientific">Methanobacterium lacus (strain AL-21)</name>
    <dbReference type="NCBI Taxonomy" id="877455"/>
    <lineage>
        <taxon>Archaea</taxon>
        <taxon>Methanobacteriati</taxon>
        <taxon>Methanobacteriota</taxon>
        <taxon>Methanomada group</taxon>
        <taxon>Methanobacteria</taxon>
        <taxon>Methanobacteriales</taxon>
        <taxon>Methanobacteriaceae</taxon>
        <taxon>Methanobacterium</taxon>
    </lineage>
</organism>
<dbReference type="CDD" id="cd00146">
    <property type="entry name" value="PKD"/>
    <property type="match status" value="2"/>
</dbReference>
<keyword evidence="2" id="KW-0812">Transmembrane</keyword>
<dbReference type="InterPro" id="IPR000601">
    <property type="entry name" value="PKD_dom"/>
</dbReference>
<dbReference type="Pfam" id="PF13290">
    <property type="entry name" value="CHB_HEX_C_1"/>
    <property type="match status" value="5"/>
</dbReference>
<evidence type="ECO:0000256" key="6">
    <source>
        <dbReference type="ARBA" id="ARBA00023136"/>
    </source>
</evidence>
<keyword evidence="9" id="KW-1185">Reference proteome</keyword>
<protein>
    <submittedName>
        <fullName evidence="8">PKD domain containing protein</fullName>
    </submittedName>
</protein>
<keyword evidence="6" id="KW-0472">Membrane</keyword>
<dbReference type="Gene3D" id="2.120.10.70">
    <property type="entry name" value="Fucose-specific lectin"/>
    <property type="match status" value="2"/>
</dbReference>
<reference evidence="9" key="1">
    <citation type="submission" date="2011-02" db="EMBL/GenBank/DDBJ databases">
        <title>Complete sequence of Methanobacterium sp. AL-21.</title>
        <authorList>
            <consortium name="US DOE Joint Genome Institute"/>
            <person name="Lucas S."/>
            <person name="Copeland A."/>
            <person name="Lapidus A."/>
            <person name="Cheng J.-F."/>
            <person name="Goodwin L."/>
            <person name="Pitluck S."/>
            <person name="Chertkov O."/>
            <person name="Detter J.C."/>
            <person name="Han C."/>
            <person name="Tapia R."/>
            <person name="Land M."/>
            <person name="Hauser L."/>
            <person name="Kyrpides N."/>
            <person name="Ivanova N."/>
            <person name="Mikhailova N."/>
            <person name="Pagani I."/>
            <person name="Cadillo-Quiroz H."/>
            <person name="Imachi H."/>
            <person name="Zinder S."/>
            <person name="Liu W."/>
            <person name="Woyke T."/>
        </authorList>
    </citation>
    <scope>NUCLEOTIDE SEQUENCE [LARGE SCALE GENOMIC DNA]</scope>
    <source>
        <strain evidence="9">AL-21</strain>
    </source>
</reference>
<gene>
    <name evidence="8" type="ordered locus">Metbo_2474</name>
</gene>
<dbReference type="PROSITE" id="PS50093">
    <property type="entry name" value="PKD"/>
    <property type="match status" value="2"/>
</dbReference>
<accession>F0T753</accession>
<dbReference type="SUPFAM" id="SSF49299">
    <property type="entry name" value="PKD domain"/>
    <property type="match status" value="2"/>
</dbReference>
<evidence type="ECO:0000256" key="1">
    <source>
        <dbReference type="ARBA" id="ARBA00004141"/>
    </source>
</evidence>